<sequence length="548" mass="61171">MPLTRSSCFYVSSLFFLVAVTGICIFASAYDVIFQIFHHPETEEPNYKNLAVFGGSYVLLGLLATIFGFSRYVTVKMARQEIPKTYMPITREDLPKAVYEFVQSELDRVARLAKKATPLLEESGQPGWGKPESSLQDTHFKTFMASTPHFIERAAVANSPDLARPPNMSISAYVHMLIDQKLITRDIGLEYIAGYEQARFGGSRNDSSPVTMSPFQPQQLQSQSSQRHHNHHHHHNHNHHHPRHHTSSGRQHVRQSSGLNPRHSQQSQSQSQHPNHDPSTASTTGGVSQHLQTIESSVGGGSGNNGNGERENLEEEDYIRFMKVLSWILQELGWDQAAEEAYEEEFRAQERQREAEQQQQQLHQAQYQHQQQQEQEEVYGQPEERELEHATDYYQSDEGGSTMMLQPRRKQQSQLSGDSYFIVGSSQVLETDPQFQQHHQQHPSQQGQGQGQRPGMQSYMFPNEGGGTSQSQNRRMRGASVGVLGSSSHGTGAGIAGSGGGGGSGTFPSAGPRKLSRSGGGNMSTRSLLTMRTMRTATSSLKSWEQRP</sequence>
<dbReference type="EMBL" id="JAAAIN010002412">
    <property type="protein sequence ID" value="KAG0293449.1"/>
    <property type="molecule type" value="Genomic_DNA"/>
</dbReference>
<evidence type="ECO:0000313" key="10">
    <source>
        <dbReference type="Proteomes" id="UP000823405"/>
    </source>
</evidence>
<feature type="compositionally biased region" description="Polar residues" evidence="8">
    <location>
        <begin position="254"/>
        <end position="263"/>
    </location>
</feature>
<feature type="region of interest" description="Disordered" evidence="8">
    <location>
        <begin position="396"/>
        <end position="415"/>
    </location>
</feature>
<feature type="region of interest" description="Disordered" evidence="8">
    <location>
        <begin position="203"/>
        <end position="310"/>
    </location>
</feature>
<comment type="caution">
    <text evidence="9">The sequence shown here is derived from an EMBL/GenBank/DDBJ whole genome shotgun (WGS) entry which is preliminary data.</text>
</comment>
<feature type="transmembrane region" description="Helical" evidence="7">
    <location>
        <begin position="7"/>
        <end position="30"/>
    </location>
</feature>
<keyword evidence="6 7" id="KW-0472">Membrane</keyword>
<evidence type="ECO:0000313" key="9">
    <source>
        <dbReference type="EMBL" id="KAG0293449.1"/>
    </source>
</evidence>
<dbReference type="Proteomes" id="UP000823405">
    <property type="component" value="Unassembled WGS sequence"/>
</dbReference>
<protein>
    <recommendedName>
        <fullName evidence="3 7">Defect at low temperature protein 1</fullName>
    </recommendedName>
</protein>
<feature type="compositionally biased region" description="Low complexity" evidence="8">
    <location>
        <begin position="523"/>
        <end position="541"/>
    </location>
</feature>
<keyword evidence="10" id="KW-1185">Reference proteome</keyword>
<dbReference type="AlphaFoldDB" id="A0A9P6QQN5"/>
<evidence type="ECO:0000256" key="3">
    <source>
        <dbReference type="ARBA" id="ARBA00021353"/>
    </source>
</evidence>
<reference evidence="9" key="1">
    <citation type="journal article" date="2020" name="Fungal Divers.">
        <title>Resolving the Mortierellaceae phylogeny through synthesis of multi-gene phylogenetics and phylogenomics.</title>
        <authorList>
            <person name="Vandepol N."/>
            <person name="Liber J."/>
            <person name="Desiro A."/>
            <person name="Na H."/>
            <person name="Kennedy M."/>
            <person name="Barry K."/>
            <person name="Grigoriev I.V."/>
            <person name="Miller A.N."/>
            <person name="O'Donnell K."/>
            <person name="Stajich J.E."/>
            <person name="Bonito G."/>
        </authorList>
    </citation>
    <scope>NUCLEOTIDE SEQUENCE</scope>
    <source>
        <strain evidence="9">NVP60</strain>
    </source>
</reference>
<evidence type="ECO:0000256" key="2">
    <source>
        <dbReference type="ARBA" id="ARBA00005550"/>
    </source>
</evidence>
<evidence type="ECO:0000256" key="7">
    <source>
        <dbReference type="RuleBase" id="RU367100"/>
    </source>
</evidence>
<feature type="compositionally biased region" description="Low complexity" evidence="8">
    <location>
        <begin position="433"/>
        <end position="457"/>
    </location>
</feature>
<feature type="compositionally biased region" description="Basic residues" evidence="8">
    <location>
        <begin position="226"/>
        <end position="253"/>
    </location>
</feature>
<accession>A0A9P6QQN5</accession>
<keyword evidence="4 7" id="KW-0812">Transmembrane</keyword>
<feature type="compositionally biased region" description="Basic and acidic residues" evidence="8">
    <location>
        <begin position="345"/>
        <end position="356"/>
    </location>
</feature>
<keyword evidence="5 7" id="KW-1133">Transmembrane helix</keyword>
<evidence type="ECO:0000256" key="4">
    <source>
        <dbReference type="ARBA" id="ARBA00022692"/>
    </source>
</evidence>
<dbReference type="PANTHER" id="PTHR40021:SF1">
    <property type="entry name" value="DEFECT AT LOW TEMPERATURE PROTEIN 1"/>
    <property type="match status" value="1"/>
</dbReference>
<dbReference type="OrthoDB" id="337038at2759"/>
<feature type="compositionally biased region" description="Low complexity" evidence="8">
    <location>
        <begin position="213"/>
        <end position="225"/>
    </location>
</feature>
<evidence type="ECO:0000256" key="5">
    <source>
        <dbReference type="ARBA" id="ARBA00022989"/>
    </source>
</evidence>
<proteinExistence type="inferred from homology"/>
<dbReference type="GO" id="GO:0016020">
    <property type="term" value="C:membrane"/>
    <property type="evidence" value="ECO:0007669"/>
    <property type="project" value="UniProtKB-SubCell"/>
</dbReference>
<comment type="similarity">
    <text evidence="2 7">Belongs to the DLT1 family.</text>
</comment>
<evidence type="ECO:0000256" key="6">
    <source>
        <dbReference type="ARBA" id="ARBA00023136"/>
    </source>
</evidence>
<comment type="function">
    <text evidence="1 7">Required for growth under high-pressure and low-temperature conditions.</text>
</comment>
<name>A0A9P6QQN5_9FUNG</name>
<dbReference type="InterPro" id="IPR038869">
    <property type="entry name" value="DLT1"/>
</dbReference>
<evidence type="ECO:0000256" key="8">
    <source>
        <dbReference type="SAM" id="MobiDB-lite"/>
    </source>
</evidence>
<organism evidence="9 10">
    <name type="scientific">Linnemannia gamsii</name>
    <dbReference type="NCBI Taxonomy" id="64522"/>
    <lineage>
        <taxon>Eukaryota</taxon>
        <taxon>Fungi</taxon>
        <taxon>Fungi incertae sedis</taxon>
        <taxon>Mucoromycota</taxon>
        <taxon>Mortierellomycotina</taxon>
        <taxon>Mortierellomycetes</taxon>
        <taxon>Mortierellales</taxon>
        <taxon>Mortierellaceae</taxon>
        <taxon>Linnemannia</taxon>
    </lineage>
</organism>
<feature type="compositionally biased region" description="Low complexity" evidence="8">
    <location>
        <begin position="357"/>
        <end position="381"/>
    </location>
</feature>
<feature type="transmembrane region" description="Helical" evidence="7">
    <location>
        <begin position="50"/>
        <end position="69"/>
    </location>
</feature>
<feature type="compositionally biased region" description="Gly residues" evidence="8">
    <location>
        <begin position="491"/>
        <end position="505"/>
    </location>
</feature>
<feature type="compositionally biased region" description="Polar residues" evidence="8">
    <location>
        <begin position="277"/>
        <end position="294"/>
    </location>
</feature>
<feature type="region of interest" description="Disordered" evidence="8">
    <location>
        <begin position="345"/>
        <end position="386"/>
    </location>
</feature>
<evidence type="ECO:0000256" key="1">
    <source>
        <dbReference type="ARBA" id="ARBA00002489"/>
    </source>
</evidence>
<dbReference type="PANTHER" id="PTHR40021">
    <property type="entry name" value="DEFECT AT LOW TEMPERATURE PROTEIN 1"/>
    <property type="match status" value="1"/>
</dbReference>
<gene>
    <name evidence="7" type="primary">DLT1</name>
    <name evidence="9" type="ORF">BGZ97_005339</name>
</gene>
<comment type="subcellular location">
    <subcellularLocation>
        <location evidence="7">Membrane</location>
        <topology evidence="7">Multi-pass membrane protein</topology>
    </subcellularLocation>
</comment>
<feature type="region of interest" description="Disordered" evidence="8">
    <location>
        <begin position="433"/>
        <end position="548"/>
    </location>
</feature>